<keyword evidence="7 12" id="KW-0067">ATP-binding</keyword>
<dbReference type="SUPFAM" id="SSF52540">
    <property type="entry name" value="P-loop containing nucleoside triphosphate hydrolases"/>
    <property type="match status" value="1"/>
</dbReference>
<keyword evidence="6" id="KW-0547">Nucleotide-binding</keyword>
<dbReference type="Pfam" id="PF00005">
    <property type="entry name" value="ABC_tran"/>
    <property type="match status" value="1"/>
</dbReference>
<dbReference type="InterPro" id="IPR017871">
    <property type="entry name" value="ABC_transporter-like_CS"/>
</dbReference>
<evidence type="ECO:0000256" key="5">
    <source>
        <dbReference type="ARBA" id="ARBA00022496"/>
    </source>
</evidence>
<dbReference type="Proteomes" id="UP000318483">
    <property type="component" value="Plasmid unnamed4"/>
</dbReference>
<dbReference type="Gene3D" id="3.40.50.300">
    <property type="entry name" value="P-loop containing nucleotide triphosphate hydrolases"/>
    <property type="match status" value="1"/>
</dbReference>
<dbReference type="InterPro" id="IPR051535">
    <property type="entry name" value="Siderophore_ABC-ATPase"/>
</dbReference>
<name>A0A5B8IAT3_9RHOB</name>
<dbReference type="KEGG" id="lit:FPZ52_18645"/>
<keyword evidence="4" id="KW-1003">Cell membrane</keyword>
<evidence type="ECO:0000256" key="1">
    <source>
        <dbReference type="ARBA" id="ARBA00004202"/>
    </source>
</evidence>
<proteinExistence type="inferred from homology"/>
<gene>
    <name evidence="12" type="ORF">FPZ52_18645</name>
</gene>
<keyword evidence="10" id="KW-0472">Membrane</keyword>
<keyword evidence="9" id="KW-0406">Ion transport</keyword>
<dbReference type="PANTHER" id="PTHR42771">
    <property type="entry name" value="IRON(3+)-HYDROXAMATE IMPORT ATP-BINDING PROTEIN FHUC"/>
    <property type="match status" value="1"/>
</dbReference>
<dbReference type="RefSeq" id="WP_146367089.1">
    <property type="nucleotide sequence ID" value="NZ_CP042265.1"/>
</dbReference>
<evidence type="ECO:0000256" key="3">
    <source>
        <dbReference type="ARBA" id="ARBA00022448"/>
    </source>
</evidence>
<feature type="domain" description="ABC transporter" evidence="11">
    <location>
        <begin position="2"/>
        <end position="236"/>
    </location>
</feature>
<keyword evidence="5" id="KW-0410">Iron transport</keyword>
<comment type="similarity">
    <text evidence="2">Belongs to the ABC transporter superfamily.</text>
</comment>
<evidence type="ECO:0000256" key="2">
    <source>
        <dbReference type="ARBA" id="ARBA00005417"/>
    </source>
</evidence>
<dbReference type="CDD" id="cd03214">
    <property type="entry name" value="ABC_Iron-Siderophores_B12_Hemin"/>
    <property type="match status" value="1"/>
</dbReference>
<accession>A0A5B8IAT3</accession>
<evidence type="ECO:0000256" key="6">
    <source>
        <dbReference type="ARBA" id="ARBA00022741"/>
    </source>
</evidence>
<dbReference type="GO" id="GO:0016887">
    <property type="term" value="F:ATP hydrolysis activity"/>
    <property type="evidence" value="ECO:0007669"/>
    <property type="project" value="InterPro"/>
</dbReference>
<dbReference type="PROSITE" id="PS50893">
    <property type="entry name" value="ABC_TRANSPORTER_2"/>
    <property type="match status" value="1"/>
</dbReference>
<evidence type="ECO:0000313" key="13">
    <source>
        <dbReference type="Proteomes" id="UP000318483"/>
    </source>
</evidence>
<evidence type="ECO:0000256" key="10">
    <source>
        <dbReference type="ARBA" id="ARBA00023136"/>
    </source>
</evidence>
<evidence type="ECO:0000256" key="9">
    <source>
        <dbReference type="ARBA" id="ARBA00023065"/>
    </source>
</evidence>
<reference evidence="12 13" key="1">
    <citation type="submission" date="2019-07" db="EMBL/GenBank/DDBJ databases">
        <title>Litoreibacter alkalisoli sp. nov., isolated from saline-alkaline soil.</title>
        <authorList>
            <person name="Wang S."/>
            <person name="Xu L."/>
            <person name="Xing Y.-T."/>
            <person name="Sun J.-Q."/>
        </authorList>
    </citation>
    <scope>NUCLEOTIDE SEQUENCE [LARGE SCALE GENOMIC DNA]</scope>
    <source>
        <strain evidence="12 13">LN3S51</strain>
        <plasmid evidence="12 13">unnamed4</plasmid>
    </source>
</reference>
<comment type="subcellular location">
    <subcellularLocation>
        <location evidence="1">Cell membrane</location>
        <topology evidence="1">Peripheral membrane protein</topology>
    </subcellularLocation>
</comment>
<evidence type="ECO:0000259" key="11">
    <source>
        <dbReference type="PROSITE" id="PS50893"/>
    </source>
</evidence>
<dbReference type="OrthoDB" id="9805601at2"/>
<dbReference type="GO" id="GO:0006826">
    <property type="term" value="P:iron ion transport"/>
    <property type="evidence" value="ECO:0007669"/>
    <property type="project" value="UniProtKB-KW"/>
</dbReference>
<keyword evidence="8" id="KW-0408">Iron</keyword>
<dbReference type="EMBL" id="CP042265">
    <property type="protein sequence ID" value="QDY71675.1"/>
    <property type="molecule type" value="Genomic_DNA"/>
</dbReference>
<keyword evidence="12" id="KW-0614">Plasmid</keyword>
<dbReference type="PANTHER" id="PTHR42771:SF3">
    <property type="entry name" value="PETROBACTIN IMPORT ATP-BINDING PROTEIN YCLP"/>
    <property type="match status" value="1"/>
</dbReference>
<dbReference type="GO" id="GO:0005524">
    <property type="term" value="F:ATP binding"/>
    <property type="evidence" value="ECO:0007669"/>
    <property type="project" value="UniProtKB-KW"/>
</dbReference>
<dbReference type="AlphaFoldDB" id="A0A5B8IAT3"/>
<keyword evidence="3" id="KW-0813">Transport</keyword>
<dbReference type="InterPro" id="IPR027417">
    <property type="entry name" value="P-loop_NTPase"/>
</dbReference>
<organism evidence="12 13">
    <name type="scientific">Qingshengfaniella alkalisoli</name>
    <dbReference type="NCBI Taxonomy" id="2599296"/>
    <lineage>
        <taxon>Bacteria</taxon>
        <taxon>Pseudomonadati</taxon>
        <taxon>Pseudomonadota</taxon>
        <taxon>Alphaproteobacteria</taxon>
        <taxon>Rhodobacterales</taxon>
        <taxon>Paracoccaceae</taxon>
        <taxon>Qingshengfaniella</taxon>
    </lineage>
</organism>
<dbReference type="GO" id="GO:0005886">
    <property type="term" value="C:plasma membrane"/>
    <property type="evidence" value="ECO:0007669"/>
    <property type="project" value="UniProtKB-SubCell"/>
</dbReference>
<geneLocation type="plasmid" evidence="12 13">
    <name>unnamed4</name>
</geneLocation>
<dbReference type="PROSITE" id="PS00211">
    <property type="entry name" value="ABC_TRANSPORTER_1"/>
    <property type="match status" value="1"/>
</dbReference>
<keyword evidence="13" id="KW-1185">Reference proteome</keyword>
<dbReference type="InterPro" id="IPR003439">
    <property type="entry name" value="ABC_transporter-like_ATP-bd"/>
</dbReference>
<evidence type="ECO:0000256" key="8">
    <source>
        <dbReference type="ARBA" id="ARBA00023004"/>
    </source>
</evidence>
<dbReference type="SMART" id="SM00382">
    <property type="entry name" value="AAA"/>
    <property type="match status" value="1"/>
</dbReference>
<evidence type="ECO:0000256" key="4">
    <source>
        <dbReference type="ARBA" id="ARBA00022475"/>
    </source>
</evidence>
<evidence type="ECO:0000313" key="12">
    <source>
        <dbReference type="EMBL" id="QDY71675.1"/>
    </source>
</evidence>
<dbReference type="InterPro" id="IPR003593">
    <property type="entry name" value="AAA+_ATPase"/>
</dbReference>
<protein>
    <submittedName>
        <fullName evidence="12">ATP-binding cassette domain-containing protein</fullName>
    </submittedName>
</protein>
<dbReference type="FunFam" id="3.40.50.300:FF:000134">
    <property type="entry name" value="Iron-enterobactin ABC transporter ATP-binding protein"/>
    <property type="match status" value="1"/>
</dbReference>
<evidence type="ECO:0000256" key="7">
    <source>
        <dbReference type="ARBA" id="ARBA00022840"/>
    </source>
</evidence>
<sequence>MIRIENVCHRIGDADILSDVSLSIPKGGITALIGPNGAGKSTLLSLMSRLSRLQSGSVSFDGLDVATTDSEELARKLSILRQENSLGSRLRVSELVGFGRYPHHKGRVTVQDREKIDAAIALLRLDDLRDRFMDELSGGQRQRAFVAMVLAQDTDYILLDEPLNNLDMKHARDMMQQLRLAADRLRKTIVIVVHDINFAALYADRIVALKDGEVHSIGTPSQIVTQSQLRDIFDLEIQVIQIDGQPVAIHHIDPIPTERQRA</sequence>